<accession>A0AAN1BM86</accession>
<dbReference type="PANTHER" id="PTHR43677">
    <property type="entry name" value="SHORT-CHAIN DEHYDROGENASE/REDUCTASE"/>
    <property type="match status" value="1"/>
</dbReference>
<evidence type="ECO:0000313" key="3">
    <source>
        <dbReference type="Proteomes" id="UP000194159"/>
    </source>
</evidence>
<reference evidence="2 3" key="1">
    <citation type="submission" date="2017-04" db="EMBL/GenBank/DDBJ databases">
        <title>Complete genome sequences of Rhizobium genomic linages associated to common bean (phaseolus vulgaris).</title>
        <authorList>
            <person name="Santamaria R.I."/>
            <person name="Bustos P."/>
            <person name="Perez-Carrascal O."/>
            <person name="Martinez-Flores I."/>
            <person name="Juarez S."/>
            <person name="Lozano L."/>
            <person name="Miranda F."/>
            <person name="Vinuesa P."/>
            <person name="Martinez-Romero E."/>
            <person name="Cevallos M.A."/>
            <person name="Romero D."/>
            <person name="Davila G."/>
            <person name="Gonzalez V."/>
        </authorList>
    </citation>
    <scope>NUCLEOTIDE SEQUENCE [LARGE SCALE GENOMIC DNA]</scope>
    <source>
        <strain evidence="2 3">NXC12</strain>
        <plasmid evidence="3">pretnxc12e</plasmid>
    </source>
</reference>
<dbReference type="SMART" id="SM00829">
    <property type="entry name" value="PKS_ER"/>
    <property type="match status" value="1"/>
</dbReference>
<dbReference type="Gene3D" id="3.40.50.720">
    <property type="entry name" value="NAD(P)-binding Rossmann-like Domain"/>
    <property type="match status" value="1"/>
</dbReference>
<dbReference type="InterPro" id="IPR036291">
    <property type="entry name" value="NAD(P)-bd_dom_sf"/>
</dbReference>
<keyword evidence="2" id="KW-0614">Plasmid</keyword>
<dbReference type="InterPro" id="IPR051397">
    <property type="entry name" value="Zn-ADH-like_protein"/>
</dbReference>
<dbReference type="EMBL" id="CP020911">
    <property type="protein sequence ID" value="ARQ13779.1"/>
    <property type="molecule type" value="Genomic_DNA"/>
</dbReference>
<proteinExistence type="predicted"/>
<geneLocation type="plasmid" evidence="3">
    <name>pretnxc12e</name>
</geneLocation>
<dbReference type="PANTHER" id="PTHR43677:SF11">
    <property type="entry name" value="ZINC-CONTAINING ALCOHOL DEHYDROGENASE"/>
    <property type="match status" value="1"/>
</dbReference>
<dbReference type="InterPro" id="IPR013149">
    <property type="entry name" value="ADH-like_C"/>
</dbReference>
<dbReference type="Pfam" id="PF00107">
    <property type="entry name" value="ADH_zinc_N"/>
    <property type="match status" value="1"/>
</dbReference>
<dbReference type="RefSeq" id="WP_020919926.1">
    <property type="nucleotide sequence ID" value="NZ_CP020911.1"/>
</dbReference>
<dbReference type="SUPFAM" id="SSF50129">
    <property type="entry name" value="GroES-like"/>
    <property type="match status" value="1"/>
</dbReference>
<feature type="domain" description="Enoyl reductase (ER)" evidence="1">
    <location>
        <begin position="10"/>
        <end position="312"/>
    </location>
</feature>
<evidence type="ECO:0000259" key="1">
    <source>
        <dbReference type="SMART" id="SM00829"/>
    </source>
</evidence>
<protein>
    <submittedName>
        <fullName evidence="2">Zn-dependent alcohol dehydrogenase GroES-like protein</fullName>
    </submittedName>
</protein>
<dbReference type="SUPFAM" id="SSF51735">
    <property type="entry name" value="NAD(P)-binding Rossmann-fold domains"/>
    <property type="match status" value="1"/>
</dbReference>
<dbReference type="InterPro" id="IPR011032">
    <property type="entry name" value="GroES-like_sf"/>
</dbReference>
<evidence type="ECO:0000313" key="2">
    <source>
        <dbReference type="EMBL" id="ARQ13779.1"/>
    </source>
</evidence>
<dbReference type="Proteomes" id="UP000194159">
    <property type="component" value="Plasmid pRetNXC12e"/>
</dbReference>
<dbReference type="InterPro" id="IPR020843">
    <property type="entry name" value="ER"/>
</dbReference>
<dbReference type="Gene3D" id="3.90.180.10">
    <property type="entry name" value="Medium-chain alcohol dehydrogenases, catalytic domain"/>
    <property type="match status" value="1"/>
</dbReference>
<dbReference type="GO" id="GO:0016491">
    <property type="term" value="F:oxidoreductase activity"/>
    <property type="evidence" value="ECO:0007669"/>
    <property type="project" value="InterPro"/>
</dbReference>
<organism evidence="2 3">
    <name type="scientific">Rhizobium etli</name>
    <dbReference type="NCBI Taxonomy" id="29449"/>
    <lineage>
        <taxon>Bacteria</taxon>
        <taxon>Pseudomonadati</taxon>
        <taxon>Pseudomonadota</taxon>
        <taxon>Alphaproteobacteria</taxon>
        <taxon>Hyphomicrobiales</taxon>
        <taxon>Rhizobiaceae</taxon>
        <taxon>Rhizobium/Agrobacterium group</taxon>
        <taxon>Rhizobium</taxon>
    </lineage>
</organism>
<gene>
    <name evidence="2" type="ORF">NXC12_PE00180</name>
</gene>
<dbReference type="AlphaFoldDB" id="A0AAN1BM86"/>
<name>A0AAN1BM86_RHIET</name>
<sequence length="315" mass="33199">MKAAVVNSFGIPPSFQEFPLPEAGDDETIITVEAAAISPIVKLLASGRHYTSGNTAGFVPGVDGIGRDAEGKRVYFLFPKAPFGSLAEKSLATRAMTVPIADGLASDRAAALATGALASWVALSRRAKLQRGETVLIVGATGSSGSMAIQTARHFGAIRIVAVGRNEQKLDRLDADVKIALDDDADRKLREQFDQGIDVVLDFVWGEPAVRVLRAATKDRGSRMGEPRLRYVQLGTMAGAEISIRGDMLRSTGLELIGSGVGSVAVADLLAGAGELLDAAPIAGFDTNFTSVPLSRIENAWNGDPNIRYILLPGQ</sequence>